<dbReference type="InterPro" id="IPR001204">
    <property type="entry name" value="Phos_transporter"/>
</dbReference>
<dbReference type="Proteomes" id="UP000198756">
    <property type="component" value="Unassembled WGS sequence"/>
</dbReference>
<sequence length="100" mass="10559">MAIIWATITTFLGSLAAIILAVSLVKSFSGRGLVPDSIVSDPIFAVSVAMGAALTVILATKIGMPVSSTHAMVGAWGESAWPFQVGMWLFPNWLLSSFFL</sequence>
<evidence type="ECO:0000256" key="2">
    <source>
        <dbReference type="ARBA" id="ARBA00022448"/>
    </source>
</evidence>
<keyword evidence="2" id="KW-0813">Transport</keyword>
<keyword evidence="8" id="KW-1185">Reference proteome</keyword>
<evidence type="ECO:0000256" key="1">
    <source>
        <dbReference type="ARBA" id="ARBA00004141"/>
    </source>
</evidence>
<evidence type="ECO:0000256" key="4">
    <source>
        <dbReference type="ARBA" id="ARBA00022989"/>
    </source>
</evidence>
<dbReference type="GO" id="GO:0006817">
    <property type="term" value="P:phosphate ion transport"/>
    <property type="evidence" value="ECO:0007669"/>
    <property type="project" value="InterPro"/>
</dbReference>
<dbReference type="GO" id="GO:0016020">
    <property type="term" value="C:membrane"/>
    <property type="evidence" value="ECO:0007669"/>
    <property type="project" value="UniProtKB-SubCell"/>
</dbReference>
<reference evidence="8" key="1">
    <citation type="submission" date="2016-10" db="EMBL/GenBank/DDBJ databases">
        <authorList>
            <person name="Varghese N."/>
            <person name="Submissions S."/>
        </authorList>
    </citation>
    <scope>NUCLEOTIDE SEQUENCE [LARGE SCALE GENOMIC DNA]</scope>
    <source>
        <strain evidence="8">DSM 22703</strain>
    </source>
</reference>
<evidence type="ECO:0000256" key="3">
    <source>
        <dbReference type="ARBA" id="ARBA00022692"/>
    </source>
</evidence>
<comment type="subcellular location">
    <subcellularLocation>
        <location evidence="1">Membrane</location>
        <topology evidence="1">Multi-pass membrane protein</topology>
    </subcellularLocation>
</comment>
<dbReference type="GO" id="GO:0005315">
    <property type="term" value="F:phosphate transmembrane transporter activity"/>
    <property type="evidence" value="ECO:0007669"/>
    <property type="project" value="InterPro"/>
</dbReference>
<name>A0A1G5XFX9_9BACT</name>
<keyword evidence="4 6" id="KW-1133">Transmembrane helix</keyword>
<protein>
    <submittedName>
        <fullName evidence="7">Phosphate transporter family protein</fullName>
    </submittedName>
</protein>
<dbReference type="EMBL" id="FMXE01000010">
    <property type="protein sequence ID" value="SDA69140.1"/>
    <property type="molecule type" value="Genomic_DNA"/>
</dbReference>
<dbReference type="STRING" id="279824.SAMN03080617_01735"/>
<evidence type="ECO:0000313" key="8">
    <source>
        <dbReference type="Proteomes" id="UP000198756"/>
    </source>
</evidence>
<evidence type="ECO:0000256" key="5">
    <source>
        <dbReference type="ARBA" id="ARBA00023136"/>
    </source>
</evidence>
<dbReference type="AlphaFoldDB" id="A0A1G5XFX9"/>
<evidence type="ECO:0000256" key="6">
    <source>
        <dbReference type="SAM" id="Phobius"/>
    </source>
</evidence>
<accession>A0A1G5XFX9</accession>
<gene>
    <name evidence="7" type="ORF">SAMN03080617_01735</name>
</gene>
<proteinExistence type="predicted"/>
<dbReference type="Pfam" id="PF01384">
    <property type="entry name" value="PHO4"/>
    <property type="match status" value="1"/>
</dbReference>
<organism evidence="7 8">
    <name type="scientific">Algoriphagus alkaliphilus</name>
    <dbReference type="NCBI Taxonomy" id="279824"/>
    <lineage>
        <taxon>Bacteria</taxon>
        <taxon>Pseudomonadati</taxon>
        <taxon>Bacteroidota</taxon>
        <taxon>Cytophagia</taxon>
        <taxon>Cytophagales</taxon>
        <taxon>Cyclobacteriaceae</taxon>
        <taxon>Algoriphagus</taxon>
    </lineage>
</organism>
<keyword evidence="5 6" id="KW-0472">Membrane</keyword>
<evidence type="ECO:0000313" key="7">
    <source>
        <dbReference type="EMBL" id="SDA69140.1"/>
    </source>
</evidence>
<feature type="transmembrane region" description="Helical" evidence="6">
    <location>
        <begin position="43"/>
        <end position="62"/>
    </location>
</feature>
<keyword evidence="3 6" id="KW-0812">Transmembrane</keyword>